<feature type="signal peptide" evidence="1">
    <location>
        <begin position="1"/>
        <end position="21"/>
    </location>
</feature>
<sequence length="314" mass="34067">MNLLHVLLASAAVCLDQVVAGLQVNGTRYCEILYVRSVNGRTASADVYNTFGLNLCPPVLWDAITPDNAKDDTSLAVILNGPRYWLMDEFGPLTSPVIAQRVLKNVLGLTMVLVAQVTIPWPLTTPPLYEPAPVTRNADFLWRTNTTAFFLTNEVTGDKFMMQSYSQQVDKTLTAASLPLLGSKLTALPSWWSYKAVVLSRDVNVTTPSLVGGAATVGLVLQDEFGNSYSYAGDVDCFLDRAAQCTLITFFKRLTFCLPPTVRVCGGKTWQPSGKLCQVKTGNSTSYVRGNCSDGISGLCHLTPSGGCLFRSDD</sequence>
<evidence type="ECO:0000256" key="1">
    <source>
        <dbReference type="SAM" id="SignalP"/>
    </source>
</evidence>
<dbReference type="VEuPathDB" id="FungiDB:AeMF1_001848"/>
<feature type="chain" id="PRO_5026222582" evidence="1">
    <location>
        <begin position="22"/>
        <end position="314"/>
    </location>
</feature>
<proteinExistence type="predicted"/>
<gene>
    <name evidence="2" type="ORF">Ae201684_003669</name>
</gene>
<dbReference type="EMBL" id="VJMJ01000041">
    <property type="protein sequence ID" value="KAF0741100.1"/>
    <property type="molecule type" value="Genomic_DNA"/>
</dbReference>
<comment type="caution">
    <text evidence="2">The sequence shown here is derived from an EMBL/GenBank/DDBJ whole genome shotgun (WGS) entry which is preliminary data.</text>
</comment>
<accession>A0A6G0XLF2</accession>
<organism evidence="2 3">
    <name type="scientific">Aphanomyces euteiches</name>
    <dbReference type="NCBI Taxonomy" id="100861"/>
    <lineage>
        <taxon>Eukaryota</taxon>
        <taxon>Sar</taxon>
        <taxon>Stramenopiles</taxon>
        <taxon>Oomycota</taxon>
        <taxon>Saprolegniomycetes</taxon>
        <taxon>Saprolegniales</taxon>
        <taxon>Verrucalvaceae</taxon>
        <taxon>Aphanomyces</taxon>
    </lineage>
</organism>
<keyword evidence="1" id="KW-0732">Signal</keyword>
<dbReference type="Proteomes" id="UP000481153">
    <property type="component" value="Unassembled WGS sequence"/>
</dbReference>
<evidence type="ECO:0000313" key="2">
    <source>
        <dbReference type="EMBL" id="KAF0741100.1"/>
    </source>
</evidence>
<dbReference type="AlphaFoldDB" id="A0A6G0XLF2"/>
<evidence type="ECO:0000313" key="3">
    <source>
        <dbReference type="Proteomes" id="UP000481153"/>
    </source>
</evidence>
<keyword evidence="3" id="KW-1185">Reference proteome</keyword>
<reference evidence="2 3" key="1">
    <citation type="submission" date="2019-07" db="EMBL/GenBank/DDBJ databases">
        <title>Genomics analysis of Aphanomyces spp. identifies a new class of oomycete effector associated with host adaptation.</title>
        <authorList>
            <person name="Gaulin E."/>
        </authorList>
    </citation>
    <scope>NUCLEOTIDE SEQUENCE [LARGE SCALE GENOMIC DNA]</scope>
    <source>
        <strain evidence="2 3">ATCC 201684</strain>
    </source>
</reference>
<name>A0A6G0XLF2_9STRA</name>
<protein>
    <submittedName>
        <fullName evidence="2">Uncharacterized protein</fullName>
    </submittedName>
</protein>